<protein>
    <submittedName>
        <fullName evidence="4">Wall-associated receptor kinase-like 4</fullName>
    </submittedName>
</protein>
<dbReference type="OrthoDB" id="41445at2759"/>
<keyword evidence="2" id="KW-0067">ATP-binding</keyword>
<keyword evidence="1" id="KW-0547">Nucleotide-binding</keyword>
<dbReference type="InterPro" id="IPR015947">
    <property type="entry name" value="PUA-like_sf"/>
</dbReference>
<evidence type="ECO:0000256" key="1">
    <source>
        <dbReference type="ARBA" id="ARBA00022741"/>
    </source>
</evidence>
<accession>A0A5N5FMA8</accession>
<dbReference type="Pfam" id="PF01878">
    <property type="entry name" value="EVE"/>
    <property type="match status" value="1"/>
</dbReference>
<dbReference type="SMART" id="SM00220">
    <property type="entry name" value="S_TKc"/>
    <property type="match status" value="1"/>
</dbReference>
<dbReference type="InterPro" id="IPR011009">
    <property type="entry name" value="Kinase-like_dom_sf"/>
</dbReference>
<keyword evidence="5" id="KW-1185">Reference proteome</keyword>
<dbReference type="InterPro" id="IPR047197">
    <property type="entry name" value="THYN1-like_EVE"/>
</dbReference>
<dbReference type="AlphaFoldDB" id="A0A5N5FMA8"/>
<dbReference type="Gene3D" id="3.30.200.20">
    <property type="entry name" value="Phosphorylase Kinase, domain 1"/>
    <property type="match status" value="1"/>
</dbReference>
<keyword evidence="4" id="KW-0418">Kinase</keyword>
<dbReference type="PANTHER" id="PTHR27005:SF466">
    <property type="entry name" value="NON-FUNCTIONAL PSEUDOKINASE ZED1-LIKE"/>
    <property type="match status" value="1"/>
</dbReference>
<keyword evidence="4" id="KW-0675">Receptor</keyword>
<dbReference type="Gene3D" id="1.10.510.10">
    <property type="entry name" value="Transferase(Phosphotransferase) domain 1"/>
    <property type="match status" value="1"/>
</dbReference>
<dbReference type="GO" id="GO:0005886">
    <property type="term" value="C:plasma membrane"/>
    <property type="evidence" value="ECO:0007669"/>
    <property type="project" value="TreeGrafter"/>
</dbReference>
<dbReference type="CDD" id="cd21133">
    <property type="entry name" value="EVE"/>
    <property type="match status" value="1"/>
</dbReference>
<dbReference type="InterPro" id="IPR000719">
    <property type="entry name" value="Prot_kinase_dom"/>
</dbReference>
<dbReference type="PROSITE" id="PS50011">
    <property type="entry name" value="PROTEIN_KINASE_DOM"/>
    <property type="match status" value="1"/>
</dbReference>
<keyword evidence="4" id="KW-0808">Transferase</keyword>
<proteinExistence type="predicted"/>
<reference evidence="4 5" key="2">
    <citation type="submission" date="2019-11" db="EMBL/GenBank/DDBJ databases">
        <title>A de novo genome assembly of a pear dwarfing rootstock.</title>
        <authorList>
            <person name="Wang F."/>
            <person name="Wang J."/>
            <person name="Li S."/>
            <person name="Zhang Y."/>
            <person name="Fang M."/>
            <person name="Ma L."/>
            <person name="Zhao Y."/>
            <person name="Jiang S."/>
        </authorList>
    </citation>
    <scope>NUCLEOTIDE SEQUENCE [LARGE SCALE GENOMIC DNA]</scope>
    <source>
        <strain evidence="4">S2</strain>
        <tissue evidence="4">Leaf</tissue>
    </source>
</reference>
<feature type="domain" description="Protein kinase" evidence="3">
    <location>
        <begin position="220"/>
        <end position="499"/>
    </location>
</feature>
<gene>
    <name evidence="4" type="ORF">D8674_039985</name>
</gene>
<dbReference type="InterPro" id="IPR045274">
    <property type="entry name" value="WAK-like"/>
</dbReference>
<dbReference type="Pfam" id="PF00069">
    <property type="entry name" value="Pkinase"/>
    <property type="match status" value="1"/>
</dbReference>
<reference evidence="4 5" key="1">
    <citation type="submission" date="2019-09" db="EMBL/GenBank/DDBJ databases">
        <authorList>
            <person name="Ou C."/>
        </authorList>
    </citation>
    <scope>NUCLEOTIDE SEQUENCE [LARGE SCALE GENOMIC DNA]</scope>
    <source>
        <strain evidence="4">S2</strain>
        <tissue evidence="4">Leaf</tissue>
    </source>
</reference>
<dbReference type="InterPro" id="IPR002740">
    <property type="entry name" value="EVE_domain"/>
</dbReference>
<dbReference type="GO" id="GO:0007166">
    <property type="term" value="P:cell surface receptor signaling pathway"/>
    <property type="evidence" value="ECO:0007669"/>
    <property type="project" value="InterPro"/>
</dbReference>
<dbReference type="SUPFAM" id="SSF88697">
    <property type="entry name" value="PUA domain-like"/>
    <property type="match status" value="1"/>
</dbReference>
<comment type="caution">
    <text evidence="4">The sequence shown here is derived from an EMBL/GenBank/DDBJ whole genome shotgun (WGS) entry which is preliminary data.</text>
</comment>
<name>A0A5N5FMA8_9ROSA</name>
<evidence type="ECO:0000313" key="5">
    <source>
        <dbReference type="Proteomes" id="UP000327157"/>
    </source>
</evidence>
<organism evidence="4 5">
    <name type="scientific">Pyrus ussuriensis x Pyrus communis</name>
    <dbReference type="NCBI Taxonomy" id="2448454"/>
    <lineage>
        <taxon>Eukaryota</taxon>
        <taxon>Viridiplantae</taxon>
        <taxon>Streptophyta</taxon>
        <taxon>Embryophyta</taxon>
        <taxon>Tracheophyta</taxon>
        <taxon>Spermatophyta</taxon>
        <taxon>Magnoliopsida</taxon>
        <taxon>eudicotyledons</taxon>
        <taxon>Gunneridae</taxon>
        <taxon>Pentapetalae</taxon>
        <taxon>rosids</taxon>
        <taxon>fabids</taxon>
        <taxon>Rosales</taxon>
        <taxon>Rosaceae</taxon>
        <taxon>Amygdaloideae</taxon>
        <taxon>Maleae</taxon>
        <taxon>Pyrus</taxon>
    </lineage>
</organism>
<dbReference type="PANTHER" id="PTHR27005">
    <property type="entry name" value="WALL-ASSOCIATED RECEPTOR KINASE-LIKE 21"/>
    <property type="match status" value="1"/>
</dbReference>
<dbReference type="Gene3D" id="3.10.590.10">
    <property type="entry name" value="ph1033 like domains"/>
    <property type="match status" value="1"/>
</dbReference>
<dbReference type="GO" id="GO:0004674">
    <property type="term" value="F:protein serine/threonine kinase activity"/>
    <property type="evidence" value="ECO:0007669"/>
    <property type="project" value="TreeGrafter"/>
</dbReference>
<sequence length="501" mass="57088">MAVEKQYWLLKTEPGEWSWEDQAANGGVTKWDGVKNKQAQKYLKSMKLSDLCFFYHSGTKARRVVGVVSVLREWYSEGGDDAVVDVKAVGEMRRPVDLKEMKRDQGLKGFALFRQPRLSVVPVSEDVWMKICDLGSGYEGDGNAFEDDGSGGESDKTMPSKLLQLISKLPCLRRKERDIESSYYKNLRKLLEELIASCDRESNSIHCYSAGELMRATDNFHPSRFVKSDPWDEVEMFRGFLDGRSIFITKYMIRSSSWLNVDEIRSAAIRDIAISVQMSTHENVLKLLGCCLELPIPALVHEYASKGVLHHDGSLTGDKGRQLLLPWNTRLRIAKPIIYRDLTPHCIFLDDDYTPKLSHFSHSITIPPNQLDVEDVPVHGILPYIDPVYLCSSRISEKSDVYSFGVILLVLFTGKNARSFVNREEGYNSIFEYVESHADEFETIVGPKILEEVGGDEQVLQQLHDFLQLALSCTQYEIERRPYMTDVARELIRIDESTFPS</sequence>
<evidence type="ECO:0000313" key="4">
    <source>
        <dbReference type="EMBL" id="KAB2604133.1"/>
    </source>
</evidence>
<dbReference type="SUPFAM" id="SSF56112">
    <property type="entry name" value="Protein kinase-like (PK-like)"/>
    <property type="match status" value="1"/>
</dbReference>
<evidence type="ECO:0000259" key="3">
    <source>
        <dbReference type="PROSITE" id="PS50011"/>
    </source>
</evidence>
<dbReference type="EMBL" id="SMOL01000647">
    <property type="protein sequence ID" value="KAB2604133.1"/>
    <property type="molecule type" value="Genomic_DNA"/>
</dbReference>
<evidence type="ECO:0000256" key="2">
    <source>
        <dbReference type="ARBA" id="ARBA00022840"/>
    </source>
</evidence>
<dbReference type="GO" id="GO:0005524">
    <property type="term" value="F:ATP binding"/>
    <property type="evidence" value="ECO:0007669"/>
    <property type="project" value="UniProtKB-KW"/>
</dbReference>
<dbReference type="Proteomes" id="UP000327157">
    <property type="component" value="Unassembled WGS sequence"/>
</dbReference>